<dbReference type="EMBL" id="MRUL01000005">
    <property type="protein sequence ID" value="OON40144.1"/>
    <property type="molecule type" value="Genomic_DNA"/>
</dbReference>
<sequence>MVAVKQAGDAGRTLSGSVAQKLRDKITQGELRPGQRLSEAALSETLEISRNTLREVFRVLTLEGLLEYWPNRGVFVSTPDMATIVDIYRVRQLIECQAIARAYPLHPAVKAMRRAVEQALACRERQDWDGIGTANMDFHRAIVELADSKRLSSFYRNISAELRLAFGILKDAEHLHVPYVEMNREILQRVEAGNGEDAARMLKTYLEQSERVLLATYARHHG</sequence>
<dbReference type="Gene3D" id="1.20.120.530">
    <property type="entry name" value="GntR ligand-binding domain-like"/>
    <property type="match status" value="1"/>
</dbReference>
<dbReference type="InterPro" id="IPR036388">
    <property type="entry name" value="WH-like_DNA-bd_sf"/>
</dbReference>
<dbReference type="GO" id="GO:0003677">
    <property type="term" value="F:DNA binding"/>
    <property type="evidence" value="ECO:0007669"/>
    <property type="project" value="UniProtKB-KW"/>
</dbReference>
<protein>
    <submittedName>
        <fullName evidence="5">GntR family transcriptional regulator</fullName>
    </submittedName>
</protein>
<feature type="domain" description="HTH gntR-type" evidence="4">
    <location>
        <begin position="12"/>
        <end position="79"/>
    </location>
</feature>
<accession>A0A1S8YMA3</accession>
<dbReference type="InterPro" id="IPR000524">
    <property type="entry name" value="Tscrpt_reg_HTH_GntR"/>
</dbReference>
<dbReference type="SMART" id="SM00345">
    <property type="entry name" value="HTH_GNTR"/>
    <property type="match status" value="1"/>
</dbReference>
<name>A0A1S8YMA3_9GAMM</name>
<dbReference type="AlphaFoldDB" id="A0A1S8YMA3"/>
<dbReference type="RefSeq" id="WP_078002473.1">
    <property type="nucleotide sequence ID" value="NZ_MRUL01000005.1"/>
</dbReference>
<evidence type="ECO:0000313" key="6">
    <source>
        <dbReference type="Proteomes" id="UP000190667"/>
    </source>
</evidence>
<dbReference type="Gene3D" id="1.10.10.10">
    <property type="entry name" value="Winged helix-like DNA-binding domain superfamily/Winged helix DNA-binding domain"/>
    <property type="match status" value="1"/>
</dbReference>
<dbReference type="InterPro" id="IPR011711">
    <property type="entry name" value="GntR_C"/>
</dbReference>
<keyword evidence="3" id="KW-0804">Transcription</keyword>
<dbReference type="GO" id="GO:0003700">
    <property type="term" value="F:DNA-binding transcription factor activity"/>
    <property type="evidence" value="ECO:0007669"/>
    <property type="project" value="InterPro"/>
</dbReference>
<keyword evidence="2" id="KW-0238">DNA-binding</keyword>
<dbReference type="PANTHER" id="PTHR43537:SF45">
    <property type="entry name" value="GNTR FAMILY REGULATORY PROTEIN"/>
    <property type="match status" value="1"/>
</dbReference>
<gene>
    <name evidence="5" type="ORF">BTJ39_09615</name>
</gene>
<evidence type="ECO:0000256" key="3">
    <source>
        <dbReference type="ARBA" id="ARBA00023163"/>
    </source>
</evidence>
<dbReference type="PROSITE" id="PS50949">
    <property type="entry name" value="HTH_GNTR"/>
    <property type="match status" value="1"/>
</dbReference>
<dbReference type="SUPFAM" id="SSF48008">
    <property type="entry name" value="GntR ligand-binding domain-like"/>
    <property type="match status" value="1"/>
</dbReference>
<evidence type="ECO:0000256" key="1">
    <source>
        <dbReference type="ARBA" id="ARBA00023015"/>
    </source>
</evidence>
<dbReference type="Proteomes" id="UP000190667">
    <property type="component" value="Unassembled WGS sequence"/>
</dbReference>
<dbReference type="STRING" id="1926881.BTJ39_09615"/>
<dbReference type="InterPro" id="IPR008920">
    <property type="entry name" value="TF_FadR/GntR_C"/>
</dbReference>
<dbReference type="SUPFAM" id="SSF46785">
    <property type="entry name" value="Winged helix' DNA-binding domain"/>
    <property type="match status" value="1"/>
</dbReference>
<dbReference type="OrthoDB" id="8638122at2"/>
<comment type="caution">
    <text evidence="5">The sequence shown here is derived from an EMBL/GenBank/DDBJ whole genome shotgun (WGS) entry which is preliminary data.</text>
</comment>
<dbReference type="CDD" id="cd07377">
    <property type="entry name" value="WHTH_GntR"/>
    <property type="match status" value="1"/>
</dbReference>
<evidence type="ECO:0000259" key="4">
    <source>
        <dbReference type="PROSITE" id="PS50949"/>
    </source>
</evidence>
<dbReference type="Pfam" id="PF00392">
    <property type="entry name" value="GntR"/>
    <property type="match status" value="1"/>
</dbReference>
<keyword evidence="6" id="KW-1185">Reference proteome</keyword>
<dbReference type="SMART" id="SM00895">
    <property type="entry name" value="FCD"/>
    <property type="match status" value="1"/>
</dbReference>
<dbReference type="Pfam" id="PF07729">
    <property type="entry name" value="FCD"/>
    <property type="match status" value="1"/>
</dbReference>
<dbReference type="PANTHER" id="PTHR43537">
    <property type="entry name" value="TRANSCRIPTIONAL REGULATOR, GNTR FAMILY"/>
    <property type="match status" value="1"/>
</dbReference>
<dbReference type="InterPro" id="IPR036390">
    <property type="entry name" value="WH_DNA-bd_sf"/>
</dbReference>
<proteinExistence type="predicted"/>
<evidence type="ECO:0000313" key="5">
    <source>
        <dbReference type="EMBL" id="OON40144.1"/>
    </source>
</evidence>
<organism evidence="5 6">
    <name type="scientific">Izhakiella australiensis</name>
    <dbReference type="NCBI Taxonomy" id="1926881"/>
    <lineage>
        <taxon>Bacteria</taxon>
        <taxon>Pseudomonadati</taxon>
        <taxon>Pseudomonadota</taxon>
        <taxon>Gammaproteobacteria</taxon>
        <taxon>Enterobacterales</taxon>
        <taxon>Erwiniaceae</taxon>
        <taxon>Izhakiella</taxon>
    </lineage>
</organism>
<reference evidence="5 6" key="1">
    <citation type="submission" date="2016-12" db="EMBL/GenBank/DDBJ databases">
        <title>Izhakiella australiana sp. nov. of genus Izhakiella isolated from Australian desert.</title>
        <authorList>
            <person name="Ji M."/>
        </authorList>
    </citation>
    <scope>NUCLEOTIDE SEQUENCE [LARGE SCALE GENOMIC DNA]</scope>
    <source>
        <strain evidence="5 6">D4N98</strain>
    </source>
</reference>
<evidence type="ECO:0000256" key="2">
    <source>
        <dbReference type="ARBA" id="ARBA00023125"/>
    </source>
</evidence>
<keyword evidence="1" id="KW-0805">Transcription regulation</keyword>